<organism evidence="3 4">
    <name type="scientific">Candidatus Weimeria bifida</name>
    <dbReference type="NCBI Taxonomy" id="2599074"/>
    <lineage>
        <taxon>Bacteria</taxon>
        <taxon>Bacillati</taxon>
        <taxon>Bacillota</taxon>
        <taxon>Clostridia</taxon>
        <taxon>Lachnospirales</taxon>
        <taxon>Lachnospiraceae</taxon>
        <taxon>Candidatus Weimeria</taxon>
    </lineage>
</organism>
<proteinExistence type="predicted"/>
<evidence type="ECO:0000256" key="1">
    <source>
        <dbReference type="SAM" id="Coils"/>
    </source>
</evidence>
<dbReference type="EMBL" id="VOGC01000002">
    <property type="protein sequence ID" value="MQN00796.1"/>
    <property type="molecule type" value="Genomic_DNA"/>
</dbReference>
<keyword evidence="2" id="KW-0812">Transmembrane</keyword>
<keyword evidence="4" id="KW-1185">Reference proteome</keyword>
<comment type="caution">
    <text evidence="3">The sequence shown here is derived from an EMBL/GenBank/DDBJ whole genome shotgun (WGS) entry which is preliminary data.</text>
</comment>
<dbReference type="Proteomes" id="UP000460257">
    <property type="component" value="Unassembled WGS sequence"/>
</dbReference>
<reference evidence="3" key="1">
    <citation type="journal article" date="2020" name="Appl. Environ. Microbiol.">
        <title>Medium-Chain Fatty Acid Synthesis by 'Candidatus Weimeria bifida' gen. nov., sp. nov., and 'Candidatus Pseudoramibacter fermentans' sp. nov.</title>
        <authorList>
            <person name="Scarborough M.J."/>
            <person name="Myers K.S."/>
            <person name="Donohue T.J."/>
            <person name="Noguera D.R."/>
        </authorList>
    </citation>
    <scope>NUCLEOTIDE SEQUENCE</scope>
    <source>
        <strain evidence="3">LCO1.1</strain>
    </source>
</reference>
<keyword evidence="2" id="KW-1133">Transmembrane helix</keyword>
<feature type="transmembrane region" description="Helical" evidence="2">
    <location>
        <begin position="55"/>
        <end position="75"/>
    </location>
</feature>
<feature type="coiled-coil region" evidence="1">
    <location>
        <begin position="16"/>
        <end position="46"/>
    </location>
</feature>
<keyword evidence="2" id="KW-0472">Membrane</keyword>
<dbReference type="AlphaFoldDB" id="A0A6N7IYW1"/>
<protein>
    <recommendedName>
        <fullName evidence="5">Cell division protein FtsL</fullName>
    </recommendedName>
</protein>
<evidence type="ECO:0008006" key="5">
    <source>
        <dbReference type="Google" id="ProtNLM"/>
    </source>
</evidence>
<gene>
    <name evidence="3" type="ORF">FRC54_02220</name>
</gene>
<keyword evidence="1" id="KW-0175">Coiled coil</keyword>
<evidence type="ECO:0000313" key="3">
    <source>
        <dbReference type="EMBL" id="MQN00796.1"/>
    </source>
</evidence>
<evidence type="ECO:0000313" key="4">
    <source>
        <dbReference type="Proteomes" id="UP000460257"/>
    </source>
</evidence>
<accession>A0A6N7IYW1</accession>
<name>A0A6N7IYW1_9FIRM</name>
<evidence type="ECO:0000256" key="2">
    <source>
        <dbReference type="SAM" id="Phobius"/>
    </source>
</evidence>
<sequence>MKQTYIFEQGSEAHAFVTEREHEERLRREREELKRKRRARARKNAKLLRIKRRRFRISLVAGALLFVMFGAFVFLENGITSSIRNISSCEQQISDIKAENSALLSKINTDANLSNVKKKATKELGMKYAKSGQIVYYTMDEQDYMTVDNK</sequence>